<evidence type="ECO:0000313" key="3">
    <source>
        <dbReference type="Proteomes" id="UP000015105"/>
    </source>
</evidence>
<dbReference type="Gene3D" id="3.40.50.1820">
    <property type="entry name" value="alpha/beta hydrolase"/>
    <property type="match status" value="1"/>
</dbReference>
<dbReference type="SUPFAM" id="SSF53474">
    <property type="entry name" value="alpha/beta-Hydrolases"/>
    <property type="match status" value="1"/>
</dbReference>
<protein>
    <recommendedName>
        <fullName evidence="1">Serine aminopeptidase S33 domain-containing protein</fullName>
    </recommendedName>
</protein>
<evidence type="ECO:0000313" key="2">
    <source>
        <dbReference type="EnsemblPlants" id="AET5Gv20495700.40"/>
    </source>
</evidence>
<dbReference type="EnsemblPlants" id="AET5Gv20495700.40">
    <property type="protein sequence ID" value="AET5Gv20495700.40"/>
    <property type="gene ID" value="AET5Gv20495700"/>
</dbReference>
<organism evidence="2 3">
    <name type="scientific">Aegilops tauschii subsp. strangulata</name>
    <name type="common">Goatgrass</name>
    <dbReference type="NCBI Taxonomy" id="200361"/>
    <lineage>
        <taxon>Eukaryota</taxon>
        <taxon>Viridiplantae</taxon>
        <taxon>Streptophyta</taxon>
        <taxon>Embryophyta</taxon>
        <taxon>Tracheophyta</taxon>
        <taxon>Spermatophyta</taxon>
        <taxon>Magnoliopsida</taxon>
        <taxon>Liliopsida</taxon>
        <taxon>Poales</taxon>
        <taxon>Poaceae</taxon>
        <taxon>BOP clade</taxon>
        <taxon>Pooideae</taxon>
        <taxon>Triticodae</taxon>
        <taxon>Triticeae</taxon>
        <taxon>Triticinae</taxon>
        <taxon>Aegilops</taxon>
    </lineage>
</organism>
<dbReference type="InterPro" id="IPR022742">
    <property type="entry name" value="Hydrolase_4"/>
</dbReference>
<reference evidence="3" key="2">
    <citation type="journal article" date="2017" name="Nat. Plants">
        <title>The Aegilops tauschii genome reveals multiple impacts of transposons.</title>
        <authorList>
            <person name="Zhao G."/>
            <person name="Zou C."/>
            <person name="Li K."/>
            <person name="Wang K."/>
            <person name="Li T."/>
            <person name="Gao L."/>
            <person name="Zhang X."/>
            <person name="Wang H."/>
            <person name="Yang Z."/>
            <person name="Liu X."/>
            <person name="Jiang W."/>
            <person name="Mao L."/>
            <person name="Kong X."/>
            <person name="Jiao Y."/>
            <person name="Jia J."/>
        </authorList>
    </citation>
    <scope>NUCLEOTIDE SEQUENCE [LARGE SCALE GENOMIC DNA]</scope>
    <source>
        <strain evidence="3">cv. AL8/78</strain>
    </source>
</reference>
<proteinExistence type="predicted"/>
<dbReference type="AlphaFoldDB" id="A0A453KRY1"/>
<evidence type="ECO:0000259" key="1">
    <source>
        <dbReference type="Pfam" id="PF12146"/>
    </source>
</evidence>
<dbReference type="Proteomes" id="UP000015105">
    <property type="component" value="Chromosome 5D"/>
</dbReference>
<name>A0A453KRY1_AEGTS</name>
<dbReference type="Pfam" id="PF12146">
    <property type="entry name" value="Hydrolase_4"/>
    <property type="match status" value="1"/>
</dbReference>
<keyword evidence="3" id="KW-1185">Reference proteome</keyword>
<reference evidence="2" key="3">
    <citation type="journal article" date="2017" name="Nature">
        <title>Genome sequence of the progenitor of the wheat D genome Aegilops tauschii.</title>
        <authorList>
            <person name="Luo M.C."/>
            <person name="Gu Y.Q."/>
            <person name="Puiu D."/>
            <person name="Wang H."/>
            <person name="Twardziok S.O."/>
            <person name="Deal K.R."/>
            <person name="Huo N."/>
            <person name="Zhu T."/>
            <person name="Wang L."/>
            <person name="Wang Y."/>
            <person name="McGuire P.E."/>
            <person name="Liu S."/>
            <person name="Long H."/>
            <person name="Ramasamy R.K."/>
            <person name="Rodriguez J.C."/>
            <person name="Van S.L."/>
            <person name="Yuan L."/>
            <person name="Wang Z."/>
            <person name="Xia Z."/>
            <person name="Xiao L."/>
            <person name="Anderson O.D."/>
            <person name="Ouyang S."/>
            <person name="Liang Y."/>
            <person name="Zimin A.V."/>
            <person name="Pertea G."/>
            <person name="Qi P."/>
            <person name="Bennetzen J.L."/>
            <person name="Dai X."/>
            <person name="Dawson M.W."/>
            <person name="Muller H.G."/>
            <person name="Kugler K."/>
            <person name="Rivarola-Duarte L."/>
            <person name="Spannagl M."/>
            <person name="Mayer K.F.X."/>
            <person name="Lu F.H."/>
            <person name="Bevan M.W."/>
            <person name="Leroy P."/>
            <person name="Li P."/>
            <person name="You F.M."/>
            <person name="Sun Q."/>
            <person name="Liu Z."/>
            <person name="Lyons E."/>
            <person name="Wicker T."/>
            <person name="Salzberg S.L."/>
            <person name="Devos K.M."/>
            <person name="Dvorak J."/>
        </authorList>
    </citation>
    <scope>NUCLEOTIDE SEQUENCE [LARGE SCALE GENOMIC DNA]</scope>
    <source>
        <strain evidence="2">cv. AL8/78</strain>
    </source>
</reference>
<reference evidence="2" key="4">
    <citation type="submission" date="2019-03" db="UniProtKB">
        <authorList>
            <consortium name="EnsemblPlants"/>
        </authorList>
    </citation>
    <scope>IDENTIFICATION</scope>
</reference>
<sequence>MDWIGHGGSDGAHGYVSSLDHAVGDLKEFLEDVVLEENYGLPCFLFGHSTGGAIVLKV</sequence>
<feature type="domain" description="Serine aminopeptidase S33" evidence="1">
    <location>
        <begin position="1"/>
        <end position="57"/>
    </location>
</feature>
<reference evidence="2" key="5">
    <citation type="journal article" date="2021" name="G3 (Bethesda)">
        <title>Aegilops tauschii genome assembly Aet v5.0 features greater sequence contiguity and improved annotation.</title>
        <authorList>
            <person name="Wang L."/>
            <person name="Zhu T."/>
            <person name="Rodriguez J.C."/>
            <person name="Deal K.R."/>
            <person name="Dubcovsky J."/>
            <person name="McGuire P.E."/>
            <person name="Lux T."/>
            <person name="Spannagl M."/>
            <person name="Mayer K.F.X."/>
            <person name="Baldrich P."/>
            <person name="Meyers B.C."/>
            <person name="Huo N."/>
            <person name="Gu Y.Q."/>
            <person name="Zhou H."/>
            <person name="Devos K.M."/>
            <person name="Bennetzen J.L."/>
            <person name="Unver T."/>
            <person name="Budak H."/>
            <person name="Gulick P.J."/>
            <person name="Galiba G."/>
            <person name="Kalapos B."/>
            <person name="Nelson D.R."/>
            <person name="Li P."/>
            <person name="You F.M."/>
            <person name="Luo M.C."/>
            <person name="Dvorak J."/>
        </authorList>
    </citation>
    <scope>NUCLEOTIDE SEQUENCE [LARGE SCALE GENOMIC DNA]</scope>
    <source>
        <strain evidence="2">cv. AL8/78</strain>
    </source>
</reference>
<dbReference type="Gramene" id="AET5Gv20495700.40">
    <property type="protein sequence ID" value="AET5Gv20495700.40"/>
    <property type="gene ID" value="AET5Gv20495700"/>
</dbReference>
<dbReference type="InterPro" id="IPR051044">
    <property type="entry name" value="MAG_DAG_Lipase"/>
</dbReference>
<accession>A0A453KRY1</accession>
<dbReference type="InterPro" id="IPR029058">
    <property type="entry name" value="AB_hydrolase_fold"/>
</dbReference>
<reference evidence="3" key="1">
    <citation type="journal article" date="2014" name="Science">
        <title>Ancient hybridizations among the ancestral genomes of bread wheat.</title>
        <authorList>
            <consortium name="International Wheat Genome Sequencing Consortium,"/>
            <person name="Marcussen T."/>
            <person name="Sandve S.R."/>
            <person name="Heier L."/>
            <person name="Spannagl M."/>
            <person name="Pfeifer M."/>
            <person name="Jakobsen K.S."/>
            <person name="Wulff B.B."/>
            <person name="Steuernagel B."/>
            <person name="Mayer K.F."/>
            <person name="Olsen O.A."/>
        </authorList>
    </citation>
    <scope>NUCLEOTIDE SEQUENCE [LARGE SCALE GENOMIC DNA]</scope>
    <source>
        <strain evidence="3">cv. AL8/78</strain>
    </source>
</reference>
<dbReference type="PANTHER" id="PTHR11614">
    <property type="entry name" value="PHOSPHOLIPASE-RELATED"/>
    <property type="match status" value="1"/>
</dbReference>